<keyword evidence="1" id="KW-1133">Transmembrane helix</keyword>
<feature type="transmembrane region" description="Helical" evidence="1">
    <location>
        <begin position="184"/>
        <end position="209"/>
    </location>
</feature>
<organism evidence="2 3">
    <name type="scientific">Fukomys damarensis</name>
    <name type="common">Damaraland mole rat</name>
    <name type="synonym">Cryptomys damarensis</name>
    <dbReference type="NCBI Taxonomy" id="885580"/>
    <lineage>
        <taxon>Eukaryota</taxon>
        <taxon>Metazoa</taxon>
        <taxon>Chordata</taxon>
        <taxon>Craniata</taxon>
        <taxon>Vertebrata</taxon>
        <taxon>Euteleostomi</taxon>
        <taxon>Mammalia</taxon>
        <taxon>Eutheria</taxon>
        <taxon>Euarchontoglires</taxon>
        <taxon>Glires</taxon>
        <taxon>Rodentia</taxon>
        <taxon>Hystricomorpha</taxon>
        <taxon>Bathyergidae</taxon>
        <taxon>Fukomys</taxon>
    </lineage>
</organism>
<keyword evidence="1" id="KW-0812">Transmembrane</keyword>
<evidence type="ECO:0000256" key="1">
    <source>
        <dbReference type="SAM" id="Phobius"/>
    </source>
</evidence>
<keyword evidence="1" id="KW-0472">Membrane</keyword>
<dbReference type="Proteomes" id="UP000028990">
    <property type="component" value="Unassembled WGS sequence"/>
</dbReference>
<dbReference type="AlphaFoldDB" id="A0A091D295"/>
<gene>
    <name evidence="2" type="ORF">H920_14425</name>
</gene>
<protein>
    <submittedName>
        <fullName evidence="2">Uncharacterized protein</fullName>
    </submittedName>
</protein>
<keyword evidence="3" id="KW-1185">Reference proteome</keyword>
<evidence type="ECO:0000313" key="3">
    <source>
        <dbReference type="Proteomes" id="UP000028990"/>
    </source>
</evidence>
<accession>A0A091D295</accession>
<proteinExistence type="predicted"/>
<evidence type="ECO:0000313" key="2">
    <source>
        <dbReference type="EMBL" id="KFO24295.1"/>
    </source>
</evidence>
<sequence length="244" mass="27002">MANVDFRCIKPMDGEIQQDETEKLRRGRQVCGRRKVRLVSCDGEETVSDKKECVEYHRESDRSRAKPVTSGSKDVTGDLGKSCFKGIVVVQAPVVADQVAQGNPARDRWRPNRDLDSAIFVGKVKRTQVALGLEGRQSVGAAAVPDPRSAIDVLSSIRAKPVTLDMDFLAEAWENLKRLFSPSWLLVWGGILGVLLLLVIGSCCVYRCWQQGRYRYERLVLAVEAASAGDEPRVAIYLAQACHA</sequence>
<name>A0A091D295_FUKDA</name>
<reference evidence="2 3" key="1">
    <citation type="submission" date="2013-11" db="EMBL/GenBank/DDBJ databases">
        <title>The Damaraland mole rat (Fukomys damarensis) genome and evolution of African mole rats.</title>
        <authorList>
            <person name="Gladyshev V.N."/>
            <person name="Fang X."/>
        </authorList>
    </citation>
    <scope>NUCLEOTIDE SEQUENCE [LARGE SCALE GENOMIC DNA]</scope>
    <source>
        <tissue evidence="2">Liver</tissue>
    </source>
</reference>
<dbReference type="EMBL" id="KN123629">
    <property type="protein sequence ID" value="KFO24295.1"/>
    <property type="molecule type" value="Genomic_DNA"/>
</dbReference>